<accession>A0A024WMN6</accession>
<reference evidence="1 2" key="1">
    <citation type="submission" date="2013-02" db="EMBL/GenBank/DDBJ databases">
        <title>The Genome Annotation of Plasmodium falciparum MaliPS096_E11.</title>
        <authorList>
            <consortium name="The Broad Institute Genome Sequencing Platform"/>
            <consortium name="The Broad Institute Genome Sequencing Center for Infectious Disease"/>
            <person name="Neafsey D."/>
            <person name="Hoffman S."/>
            <person name="Volkman S."/>
            <person name="Rosenthal P."/>
            <person name="Walker B."/>
            <person name="Young S.K."/>
            <person name="Zeng Q."/>
            <person name="Gargeya S."/>
            <person name="Fitzgerald M."/>
            <person name="Haas B."/>
            <person name="Abouelleil A."/>
            <person name="Allen A.W."/>
            <person name="Alvarado L."/>
            <person name="Arachchi H.M."/>
            <person name="Berlin A.M."/>
            <person name="Chapman S.B."/>
            <person name="Gainer-Dewar J."/>
            <person name="Goldberg J."/>
            <person name="Griggs A."/>
            <person name="Gujja S."/>
            <person name="Hansen M."/>
            <person name="Howarth C."/>
            <person name="Imamovic A."/>
            <person name="Ireland A."/>
            <person name="Larimer J."/>
            <person name="McCowan C."/>
            <person name="Murphy C."/>
            <person name="Pearson M."/>
            <person name="Poon T.W."/>
            <person name="Priest M."/>
            <person name="Roberts A."/>
            <person name="Saif S."/>
            <person name="Shea T."/>
            <person name="Sisk P."/>
            <person name="Sykes S."/>
            <person name="Wortman J."/>
            <person name="Nusbaum C."/>
            <person name="Birren B."/>
        </authorList>
    </citation>
    <scope>NUCLEOTIDE SEQUENCE [LARGE SCALE GENOMIC DNA]</scope>
    <source>
        <strain evidence="1 2">MaliPS096_E11</strain>
    </source>
</reference>
<organism evidence="1 2">
    <name type="scientific">Plasmodium falciparum MaliPS096_E11</name>
    <dbReference type="NCBI Taxonomy" id="1036727"/>
    <lineage>
        <taxon>Eukaryota</taxon>
        <taxon>Sar</taxon>
        <taxon>Alveolata</taxon>
        <taxon>Apicomplexa</taxon>
        <taxon>Aconoidasida</taxon>
        <taxon>Haemosporida</taxon>
        <taxon>Plasmodiidae</taxon>
        <taxon>Plasmodium</taxon>
        <taxon>Plasmodium (Laverania)</taxon>
    </lineage>
</organism>
<name>A0A024WMN6_PLAFA</name>
<proteinExistence type="predicted"/>
<dbReference type="Proteomes" id="UP000030699">
    <property type="component" value="Unassembled WGS sequence"/>
</dbReference>
<gene>
    <name evidence="1" type="ORF">PFMALIP_03559</name>
</gene>
<reference evidence="1 2" key="2">
    <citation type="submission" date="2013-02" db="EMBL/GenBank/DDBJ databases">
        <title>The Genome Sequence of Plasmodium falciparum MaliPS096_E11.</title>
        <authorList>
            <consortium name="The Broad Institute Genome Sequencing Platform"/>
            <consortium name="The Broad Institute Genome Sequencing Center for Infectious Disease"/>
            <person name="Neafsey D."/>
            <person name="Cheeseman I."/>
            <person name="Volkman S."/>
            <person name="Adams J."/>
            <person name="Walker B."/>
            <person name="Young S.K."/>
            <person name="Zeng Q."/>
            <person name="Gargeya S."/>
            <person name="Fitzgerald M."/>
            <person name="Haas B."/>
            <person name="Abouelleil A."/>
            <person name="Alvarado L."/>
            <person name="Arachchi H.M."/>
            <person name="Berlin A.M."/>
            <person name="Chapman S.B."/>
            <person name="Dewar J."/>
            <person name="Goldberg J."/>
            <person name="Griggs A."/>
            <person name="Gujja S."/>
            <person name="Hansen M."/>
            <person name="Howarth C."/>
            <person name="Imamovic A."/>
            <person name="Larimer J."/>
            <person name="McCowan C."/>
            <person name="Murphy C."/>
            <person name="Neiman D."/>
            <person name="Pearson M."/>
            <person name="Priest M."/>
            <person name="Roberts A."/>
            <person name="Saif S."/>
            <person name="Shea T."/>
            <person name="Sisk P."/>
            <person name="Sykes S."/>
            <person name="Wortman J."/>
            <person name="Nusbaum C."/>
            <person name="Birren B."/>
        </authorList>
    </citation>
    <scope>NUCLEOTIDE SEQUENCE [LARGE SCALE GENOMIC DNA]</scope>
    <source>
        <strain evidence="1 2">MaliPS096_E11</strain>
    </source>
</reference>
<evidence type="ECO:0000313" key="2">
    <source>
        <dbReference type="Proteomes" id="UP000030699"/>
    </source>
</evidence>
<protein>
    <submittedName>
        <fullName evidence="1">Uncharacterized protein</fullName>
    </submittedName>
</protein>
<sequence length="104" mass="12170">MIIGDVAKCDEGFIVDISSSHVNKIISLFNSSNFEYKSKGLEINTLIELPPIIKEKKNIIRRKKKAPWITYKLQKKKIIILGRKTEKYKRKRAEDIIKDINRNI</sequence>
<evidence type="ECO:0000313" key="1">
    <source>
        <dbReference type="EMBL" id="ETW48412.1"/>
    </source>
</evidence>
<dbReference type="EMBL" id="KI925577">
    <property type="protein sequence ID" value="ETW48412.1"/>
    <property type="molecule type" value="Genomic_DNA"/>
</dbReference>
<dbReference type="AlphaFoldDB" id="A0A024WMN6"/>